<dbReference type="OrthoDB" id="5418938at2759"/>
<feature type="chain" id="PRO_5004650973" evidence="3">
    <location>
        <begin position="21"/>
        <end position="201"/>
    </location>
</feature>
<evidence type="ECO:0000313" key="5">
    <source>
        <dbReference type="Proteomes" id="UP000018144"/>
    </source>
</evidence>
<feature type="region of interest" description="Disordered" evidence="1">
    <location>
        <begin position="26"/>
        <end position="87"/>
    </location>
</feature>
<protein>
    <submittedName>
        <fullName evidence="4">Uncharacterized protein</fullName>
    </submittedName>
</protein>
<evidence type="ECO:0000256" key="2">
    <source>
        <dbReference type="SAM" id="Phobius"/>
    </source>
</evidence>
<feature type="transmembrane region" description="Helical" evidence="2">
    <location>
        <begin position="101"/>
        <end position="127"/>
    </location>
</feature>
<reference evidence="4 5" key="1">
    <citation type="journal article" date="2013" name="PLoS Genet.">
        <title>The genome and development-dependent transcriptomes of Pyronema confluens: a window into fungal evolution.</title>
        <authorList>
            <person name="Traeger S."/>
            <person name="Altegoer F."/>
            <person name="Freitag M."/>
            <person name="Gabaldon T."/>
            <person name="Kempken F."/>
            <person name="Kumar A."/>
            <person name="Marcet-Houben M."/>
            <person name="Poggeler S."/>
            <person name="Stajich J.E."/>
            <person name="Nowrousian M."/>
        </authorList>
    </citation>
    <scope>NUCLEOTIDE SEQUENCE [LARGE SCALE GENOMIC DNA]</scope>
    <source>
        <strain evidence="5">CBS 100304</strain>
        <tissue evidence="4">Vegetative mycelium</tissue>
    </source>
</reference>
<dbReference type="EMBL" id="HF935336">
    <property type="protein sequence ID" value="CCX07166.1"/>
    <property type="molecule type" value="Genomic_DNA"/>
</dbReference>
<name>U4KYV0_PYROM</name>
<keyword evidence="5" id="KW-1185">Reference proteome</keyword>
<keyword evidence="2" id="KW-0812">Transmembrane</keyword>
<evidence type="ECO:0000256" key="1">
    <source>
        <dbReference type="SAM" id="MobiDB-lite"/>
    </source>
</evidence>
<feature type="signal peptide" evidence="3">
    <location>
        <begin position="1"/>
        <end position="20"/>
    </location>
</feature>
<dbReference type="Proteomes" id="UP000018144">
    <property type="component" value="Unassembled WGS sequence"/>
</dbReference>
<sequence length="201" mass="21443">MHFQTALFATLFIFVATVYGQTVDDTGSTTLSTRRSGTPTQTPYASSVTAAAVPSSTRESSEYFPPGVSYDDPMNLGSTQQNNDANGGGAGKSTAFMGGGIGAQIGIIAAVVLLAIGLFVGIVVYYFHRKKQWEKEVKRRSQLPPNAKLIIDKKTGEVRLADRSSSASRVGAEELERGGLKVGKIQGEVKPGFFKMLLGKF</sequence>
<gene>
    <name evidence="4" type="ORF">PCON_06753</name>
</gene>
<feature type="compositionally biased region" description="Low complexity" evidence="1">
    <location>
        <begin position="26"/>
        <end position="57"/>
    </location>
</feature>
<keyword evidence="2" id="KW-1133">Transmembrane helix</keyword>
<dbReference type="AlphaFoldDB" id="U4KYV0"/>
<evidence type="ECO:0000256" key="3">
    <source>
        <dbReference type="SAM" id="SignalP"/>
    </source>
</evidence>
<evidence type="ECO:0000313" key="4">
    <source>
        <dbReference type="EMBL" id="CCX07166.1"/>
    </source>
</evidence>
<organism evidence="4 5">
    <name type="scientific">Pyronema omphalodes (strain CBS 100304)</name>
    <name type="common">Pyronema confluens</name>
    <dbReference type="NCBI Taxonomy" id="1076935"/>
    <lineage>
        <taxon>Eukaryota</taxon>
        <taxon>Fungi</taxon>
        <taxon>Dikarya</taxon>
        <taxon>Ascomycota</taxon>
        <taxon>Pezizomycotina</taxon>
        <taxon>Pezizomycetes</taxon>
        <taxon>Pezizales</taxon>
        <taxon>Pyronemataceae</taxon>
        <taxon>Pyronema</taxon>
    </lineage>
</organism>
<accession>U4KYV0</accession>
<keyword evidence="2" id="KW-0472">Membrane</keyword>
<proteinExistence type="predicted"/>
<keyword evidence="3" id="KW-0732">Signal</keyword>